<accession>A0A364LDF7</accession>
<proteinExistence type="inferred from homology"/>
<keyword evidence="6" id="KW-0413">Isomerase</keyword>
<dbReference type="PANTHER" id="PTHR42946">
    <property type="entry name" value="PHOSPHOHEXOSE MUTASE"/>
    <property type="match status" value="1"/>
</dbReference>
<dbReference type="GeneID" id="63799072"/>
<keyword evidence="4 7" id="KW-0479">Metal-binding</keyword>
<evidence type="ECO:0000313" key="11">
    <source>
        <dbReference type="EMBL" id="RAO73846.1"/>
    </source>
</evidence>
<keyword evidence="5 7" id="KW-0460">Magnesium</keyword>
<dbReference type="STRING" id="1196081.A0A364LDF7"/>
<dbReference type="GO" id="GO:0005975">
    <property type="term" value="P:carbohydrate metabolic process"/>
    <property type="evidence" value="ECO:0007669"/>
    <property type="project" value="InterPro"/>
</dbReference>
<dbReference type="InterPro" id="IPR005844">
    <property type="entry name" value="A-D-PHexomutase_a/b/a-I"/>
</dbReference>
<evidence type="ECO:0000256" key="6">
    <source>
        <dbReference type="ARBA" id="ARBA00023235"/>
    </source>
</evidence>
<dbReference type="PANTHER" id="PTHR42946:SF1">
    <property type="entry name" value="PHOSPHOGLUCOMUTASE (ALPHA-D-GLUCOSE-1,6-BISPHOSPHATE-DEPENDENT)"/>
    <property type="match status" value="1"/>
</dbReference>
<evidence type="ECO:0000256" key="4">
    <source>
        <dbReference type="ARBA" id="ARBA00022723"/>
    </source>
</evidence>
<evidence type="ECO:0000256" key="2">
    <source>
        <dbReference type="ARBA" id="ARBA00010231"/>
    </source>
</evidence>
<evidence type="ECO:0000259" key="8">
    <source>
        <dbReference type="Pfam" id="PF02878"/>
    </source>
</evidence>
<dbReference type="Gene3D" id="3.30.310.50">
    <property type="entry name" value="Alpha-D-phosphohexomutase, C-terminal domain"/>
    <property type="match status" value="1"/>
</dbReference>
<reference evidence="11 12" key="1">
    <citation type="journal article" date="2017" name="Biotechnol. Biofuels">
        <title>Differential beta-glucosidase expression as a function of carbon source availability in Talaromyces amestolkiae: a genomic and proteomic approach.</title>
        <authorList>
            <person name="de Eugenio L.I."/>
            <person name="Mendez-Liter J.A."/>
            <person name="Nieto-Dominguez M."/>
            <person name="Alonso L."/>
            <person name="Gil-Munoz J."/>
            <person name="Barriuso J."/>
            <person name="Prieto A."/>
            <person name="Martinez M.J."/>
        </authorList>
    </citation>
    <scope>NUCLEOTIDE SEQUENCE [LARGE SCALE GENOMIC DNA]</scope>
    <source>
        <strain evidence="11 12">CIB</strain>
    </source>
</reference>
<dbReference type="Pfam" id="PF02880">
    <property type="entry name" value="PGM_PMM_III"/>
    <property type="match status" value="1"/>
</dbReference>
<evidence type="ECO:0000256" key="1">
    <source>
        <dbReference type="ARBA" id="ARBA00001946"/>
    </source>
</evidence>
<dbReference type="InterPro" id="IPR016055">
    <property type="entry name" value="A-D-PHexomutase_a/b/a-I/II/III"/>
</dbReference>
<dbReference type="InterPro" id="IPR036900">
    <property type="entry name" value="A-D-PHexomutase_C_sf"/>
</dbReference>
<dbReference type="Proteomes" id="UP000249363">
    <property type="component" value="Unassembled WGS sequence"/>
</dbReference>
<evidence type="ECO:0000256" key="7">
    <source>
        <dbReference type="RuleBase" id="RU004326"/>
    </source>
</evidence>
<evidence type="ECO:0000313" key="12">
    <source>
        <dbReference type="Proteomes" id="UP000249363"/>
    </source>
</evidence>
<comment type="caution">
    <text evidence="11">The sequence shown here is derived from an EMBL/GenBank/DDBJ whole genome shotgun (WGS) entry which is preliminary data.</text>
</comment>
<name>A0A364LDF7_TALAM</name>
<dbReference type="InterPro" id="IPR005846">
    <property type="entry name" value="A-D-PHexomutase_a/b/a-III"/>
</dbReference>
<dbReference type="GO" id="GO:0000287">
    <property type="term" value="F:magnesium ion binding"/>
    <property type="evidence" value="ECO:0007669"/>
    <property type="project" value="InterPro"/>
</dbReference>
<evidence type="ECO:0000259" key="10">
    <source>
        <dbReference type="Pfam" id="PF02880"/>
    </source>
</evidence>
<comment type="similarity">
    <text evidence="2 7">Belongs to the phosphohexose mutase family.</text>
</comment>
<dbReference type="EMBL" id="MIKG01000027">
    <property type="protein sequence ID" value="RAO73846.1"/>
    <property type="molecule type" value="Genomic_DNA"/>
</dbReference>
<dbReference type="Pfam" id="PF02879">
    <property type="entry name" value="PGM_PMM_II"/>
    <property type="match status" value="1"/>
</dbReference>
<sequence length="567" mass="62368">MPGTLHDQLAYKPQLLKFGTSGRRGLVIDLTQLEIYTNVLAEVRYLQSLPLTEGGIQPGDNFYYAYDLRPSSTKYVENNRGGLCQAVEQALKDGDMRPLNLGAIPTPALTNFAIQKGKGSIMVTGSHIPFDRNGYKLNTSKGELMKKDEQPINELVAITREKLMAQPFSESLFDEQGMLCSKPLDLEPVSHEARSAYIERFLDFFEGETLQGVTVVAYQHSAVGRDLLVEIFEKFGAKVIPSGRSETFVPIDTEAIDQAQLDVVQKLYDEAGESSIDAVVSTDGDSDRPLILAPRDDKLCFFGGDLLGMIVAQYLRADAAVVPISANDAIDHGSLARITEPKTKIGSPYVIAGMQLALDKGRSHVCGWEANGGFLTGSDINRNGKVLSALPTRDAMLPLLCALFAAKNQQMALPDLFATLPKRYSRAALLRKFPRSTSLKIIERFSPPDAITMDVSFDVSGDITLRDSNNTQLHVTEAQVDTIKEIRSKLETIFSSERGFGPIVRINYTDGVRMYFGNGDVAHFRPSGNADELRIYAIANQQDRADEIAVQGVAEPDGLLRRLQRIV</sequence>
<keyword evidence="12" id="KW-1185">Reference proteome</keyword>
<dbReference type="Gene3D" id="3.40.120.10">
    <property type="entry name" value="Alpha-D-Glucose-1,6-Bisphosphate, subunit A, domain 3"/>
    <property type="match status" value="3"/>
</dbReference>
<dbReference type="InterPro" id="IPR050060">
    <property type="entry name" value="Phosphoglucosamine_mutase"/>
</dbReference>
<dbReference type="GO" id="GO:0004615">
    <property type="term" value="F:phosphomannomutase activity"/>
    <property type="evidence" value="ECO:0007669"/>
    <property type="project" value="TreeGrafter"/>
</dbReference>
<dbReference type="SUPFAM" id="SSF53738">
    <property type="entry name" value="Phosphoglucomutase, first 3 domains"/>
    <property type="match status" value="2"/>
</dbReference>
<evidence type="ECO:0000256" key="3">
    <source>
        <dbReference type="ARBA" id="ARBA00022553"/>
    </source>
</evidence>
<dbReference type="Pfam" id="PF02878">
    <property type="entry name" value="PGM_PMM_I"/>
    <property type="match status" value="1"/>
</dbReference>
<feature type="domain" description="Alpha-D-phosphohexomutase alpha/beta/alpha" evidence="10">
    <location>
        <begin position="304"/>
        <end position="424"/>
    </location>
</feature>
<organism evidence="11 12">
    <name type="scientific">Talaromyces amestolkiae</name>
    <dbReference type="NCBI Taxonomy" id="1196081"/>
    <lineage>
        <taxon>Eukaryota</taxon>
        <taxon>Fungi</taxon>
        <taxon>Dikarya</taxon>
        <taxon>Ascomycota</taxon>
        <taxon>Pezizomycotina</taxon>
        <taxon>Eurotiomycetes</taxon>
        <taxon>Eurotiomycetidae</taxon>
        <taxon>Eurotiales</taxon>
        <taxon>Trichocomaceae</taxon>
        <taxon>Talaromyces</taxon>
        <taxon>Talaromyces sect. Talaromyces</taxon>
    </lineage>
</organism>
<evidence type="ECO:0000259" key="9">
    <source>
        <dbReference type="Pfam" id="PF02879"/>
    </source>
</evidence>
<keyword evidence="3" id="KW-0597">Phosphoprotein</keyword>
<dbReference type="InterPro" id="IPR016066">
    <property type="entry name" value="A-D-PHexomutase_CS"/>
</dbReference>
<dbReference type="RefSeq" id="XP_040738360.1">
    <property type="nucleotide sequence ID" value="XM_040882818.1"/>
</dbReference>
<gene>
    <name evidence="11" type="ORF">BHQ10_009858</name>
</gene>
<dbReference type="AlphaFoldDB" id="A0A364LDF7"/>
<dbReference type="SUPFAM" id="SSF55957">
    <property type="entry name" value="Phosphoglucomutase, C-terminal domain"/>
    <property type="match status" value="1"/>
</dbReference>
<comment type="cofactor">
    <cofactor evidence="1">
        <name>Mg(2+)</name>
        <dbReference type="ChEBI" id="CHEBI:18420"/>
    </cofactor>
</comment>
<dbReference type="InterPro" id="IPR005845">
    <property type="entry name" value="A-D-PHexomutase_a/b/a-II"/>
</dbReference>
<dbReference type="PROSITE" id="PS00710">
    <property type="entry name" value="PGM_PMM"/>
    <property type="match status" value="1"/>
</dbReference>
<dbReference type="OrthoDB" id="1743979at2759"/>
<feature type="domain" description="Alpha-D-phosphohexomutase alpha/beta/alpha" evidence="8">
    <location>
        <begin position="17"/>
        <end position="156"/>
    </location>
</feature>
<protein>
    <recommendedName>
        <fullName evidence="13">Alpha-D-phosphohexomutase alpha/beta/alpha domain-containing protein</fullName>
    </recommendedName>
</protein>
<evidence type="ECO:0000256" key="5">
    <source>
        <dbReference type="ARBA" id="ARBA00022842"/>
    </source>
</evidence>
<feature type="domain" description="Alpha-D-phosphohexomutase alpha/beta/alpha" evidence="9">
    <location>
        <begin position="196"/>
        <end position="292"/>
    </location>
</feature>
<evidence type="ECO:0008006" key="13">
    <source>
        <dbReference type="Google" id="ProtNLM"/>
    </source>
</evidence>